<dbReference type="PROSITE" id="PS00108">
    <property type="entry name" value="PROTEIN_KINASE_ST"/>
    <property type="match status" value="1"/>
</dbReference>
<feature type="compositionally biased region" description="Acidic residues" evidence="1">
    <location>
        <begin position="636"/>
        <end position="647"/>
    </location>
</feature>
<dbReference type="InterPro" id="IPR046958">
    <property type="entry name" value="RBK1/2/STUNTED"/>
</dbReference>
<sequence>MTATVEVATENKDEEKKNVLVGIRMDRYGRDLINWALIKVSEPRDRIVAVNICRESDNESGSKEHSSMADYLKACQGLCNVKQVDLTGYISRGNSVRKALVREAKKCTAITVVVGVSRQHSLGGWVSVAKYCAKRLPPTTSILAVHNGKIVFESASKNQFPELRRDPKPSFYSISISRFKRQTTSRHAELTKIVVQNSEDESRNRSKYLKYNSFSVVQESNNGTSRSIAHFGGDVLEPKPGWPLLRRAFSVTSEVLNGAEARNMSVVQWVMNLPNRSPPVTPKTQHSFDSNKEEKPCKKKFCNCVDRSNSNCLSAWGELPKELELFIRTNSSNCRWFSYKELKSSTSQFSSECLIGKGGCSHVYRGCLTDGKPVAIKISKSSKEAWKDFALEVEIISSLNHKNITPLIGICIEDNALISVYDFFSKGSLEEVLHNKCVLSWEVRLKVAVGVAEALNYLHNGCSRHVVHRDVKSSNILLSDDFEPQLTDFGLAVWAPTTPPYDYETHSGVVGTFGYIAPDYFMYGKVSHKIDVYSFGVVLLELISGRKAIGMQTPNGQTSLVMWANPLLERGDQKGLLDPKLAGNFDDVRMRRMVLAATLCITRSSHLRPNLSEILEVLKGVKDVEEWGNSCVEAPTESDDQEGDEVYLESSSVDSHPSLALLDVDDGATSYNSVEQNFQSSMEDYLKGRWSRSSSVD</sequence>
<dbReference type="PANTHER" id="PTHR47987">
    <property type="entry name" value="OS08G0249100 PROTEIN"/>
    <property type="match status" value="1"/>
</dbReference>
<dbReference type="FunFam" id="1.10.510.10:FF:000284">
    <property type="entry name" value="Putative receptor-like serine/threonine-protein kinase"/>
    <property type="match status" value="1"/>
</dbReference>
<proteinExistence type="predicted"/>
<dbReference type="AlphaFoldDB" id="A0A822Z9W9"/>
<dbReference type="Gene3D" id="3.40.50.620">
    <property type="entry name" value="HUPs"/>
    <property type="match status" value="1"/>
</dbReference>
<evidence type="ECO:0000313" key="3">
    <source>
        <dbReference type="EMBL" id="DAD41667.1"/>
    </source>
</evidence>
<feature type="region of interest" description="Disordered" evidence="1">
    <location>
        <begin position="633"/>
        <end position="654"/>
    </location>
</feature>
<feature type="domain" description="Protein kinase" evidence="2">
    <location>
        <begin position="349"/>
        <end position="628"/>
    </location>
</feature>
<dbReference type="SUPFAM" id="SSF52402">
    <property type="entry name" value="Adenine nucleotide alpha hydrolases-like"/>
    <property type="match status" value="1"/>
</dbReference>
<dbReference type="PROSITE" id="PS50011">
    <property type="entry name" value="PROTEIN_KINASE_DOM"/>
    <property type="match status" value="1"/>
</dbReference>
<dbReference type="SMART" id="SM00220">
    <property type="entry name" value="S_TKc"/>
    <property type="match status" value="1"/>
</dbReference>
<evidence type="ECO:0000256" key="1">
    <source>
        <dbReference type="SAM" id="MobiDB-lite"/>
    </source>
</evidence>
<dbReference type="Gene3D" id="3.30.200.20">
    <property type="entry name" value="Phosphorylase Kinase, domain 1"/>
    <property type="match status" value="1"/>
</dbReference>
<evidence type="ECO:0000259" key="2">
    <source>
        <dbReference type="PROSITE" id="PS50011"/>
    </source>
</evidence>
<evidence type="ECO:0000313" key="4">
    <source>
        <dbReference type="Proteomes" id="UP000607653"/>
    </source>
</evidence>
<dbReference type="SUPFAM" id="SSF56112">
    <property type="entry name" value="Protein kinase-like (PK-like)"/>
    <property type="match status" value="1"/>
</dbReference>
<comment type="caution">
    <text evidence="3">The sequence shown here is derived from an EMBL/GenBank/DDBJ whole genome shotgun (WGS) entry which is preliminary data.</text>
</comment>
<dbReference type="Gene3D" id="1.10.510.10">
    <property type="entry name" value="Transferase(Phosphotransferase) domain 1"/>
    <property type="match status" value="1"/>
</dbReference>
<reference evidence="3 4" key="1">
    <citation type="journal article" date="2020" name="Mol. Biol. Evol.">
        <title>Distinct Expression and Methylation Patterns for Genes with Different Fates following a Single Whole-Genome Duplication in Flowering Plants.</title>
        <authorList>
            <person name="Shi T."/>
            <person name="Rahmani R.S."/>
            <person name="Gugger P.F."/>
            <person name="Wang M."/>
            <person name="Li H."/>
            <person name="Zhang Y."/>
            <person name="Li Z."/>
            <person name="Wang Q."/>
            <person name="Van de Peer Y."/>
            <person name="Marchal K."/>
            <person name="Chen J."/>
        </authorList>
    </citation>
    <scope>NUCLEOTIDE SEQUENCE [LARGE SCALE GENOMIC DNA]</scope>
    <source>
        <tissue evidence="3">Leaf</tissue>
    </source>
</reference>
<accession>A0A822Z9W9</accession>
<dbReference type="PANTHER" id="PTHR47987:SF11">
    <property type="entry name" value="RECEPTOR-LIKE CYTOSOLIC SERINE_THREONINE-PROTEIN KINASE RBK1 ISOFORM X1"/>
    <property type="match status" value="1"/>
</dbReference>
<dbReference type="GO" id="GO:0005524">
    <property type="term" value="F:ATP binding"/>
    <property type="evidence" value="ECO:0007669"/>
    <property type="project" value="InterPro"/>
</dbReference>
<name>A0A822Z9W9_NELNU</name>
<dbReference type="InterPro" id="IPR008271">
    <property type="entry name" value="Ser/Thr_kinase_AS"/>
</dbReference>
<keyword evidence="4" id="KW-1185">Reference proteome</keyword>
<dbReference type="InterPro" id="IPR014729">
    <property type="entry name" value="Rossmann-like_a/b/a_fold"/>
</dbReference>
<protein>
    <recommendedName>
        <fullName evidence="2">Protein kinase domain-containing protein</fullName>
    </recommendedName>
</protein>
<dbReference type="InterPro" id="IPR011009">
    <property type="entry name" value="Kinase-like_dom_sf"/>
</dbReference>
<dbReference type="FunFam" id="3.30.200.20:FF:000268">
    <property type="entry name" value="probable receptor-like serine/threonine-protein kinase At5g57670"/>
    <property type="match status" value="1"/>
</dbReference>
<dbReference type="EMBL" id="DUZY01000005">
    <property type="protein sequence ID" value="DAD41667.1"/>
    <property type="molecule type" value="Genomic_DNA"/>
</dbReference>
<dbReference type="CDD" id="cd00293">
    <property type="entry name" value="USP-like"/>
    <property type="match status" value="1"/>
</dbReference>
<gene>
    <name evidence="3" type="ORF">HUJ06_015990</name>
</gene>
<dbReference type="Pfam" id="PF00069">
    <property type="entry name" value="Pkinase"/>
    <property type="match status" value="1"/>
</dbReference>
<dbReference type="Proteomes" id="UP000607653">
    <property type="component" value="Unassembled WGS sequence"/>
</dbReference>
<organism evidence="3 4">
    <name type="scientific">Nelumbo nucifera</name>
    <name type="common">Sacred lotus</name>
    <dbReference type="NCBI Taxonomy" id="4432"/>
    <lineage>
        <taxon>Eukaryota</taxon>
        <taxon>Viridiplantae</taxon>
        <taxon>Streptophyta</taxon>
        <taxon>Embryophyta</taxon>
        <taxon>Tracheophyta</taxon>
        <taxon>Spermatophyta</taxon>
        <taxon>Magnoliopsida</taxon>
        <taxon>Proteales</taxon>
        <taxon>Nelumbonaceae</taxon>
        <taxon>Nelumbo</taxon>
    </lineage>
</organism>
<dbReference type="InterPro" id="IPR000719">
    <property type="entry name" value="Prot_kinase_dom"/>
</dbReference>
<dbReference type="GO" id="GO:0004672">
    <property type="term" value="F:protein kinase activity"/>
    <property type="evidence" value="ECO:0007669"/>
    <property type="project" value="InterPro"/>
</dbReference>